<feature type="compositionally biased region" description="Polar residues" evidence="1">
    <location>
        <begin position="498"/>
        <end position="509"/>
    </location>
</feature>
<dbReference type="PANTHER" id="PTHR21068">
    <property type="entry name" value="SPARTIN"/>
    <property type="match status" value="1"/>
</dbReference>
<reference evidence="3 4" key="1">
    <citation type="journal article" date="2008" name="Nature">
        <title>The genome of the choanoflagellate Monosiga brevicollis and the origin of metazoans.</title>
        <authorList>
            <consortium name="JGI Sequencing"/>
            <person name="King N."/>
            <person name="Westbrook M.J."/>
            <person name="Young S.L."/>
            <person name="Kuo A."/>
            <person name="Abedin M."/>
            <person name="Chapman J."/>
            <person name="Fairclough S."/>
            <person name="Hellsten U."/>
            <person name="Isogai Y."/>
            <person name="Letunic I."/>
            <person name="Marr M."/>
            <person name="Pincus D."/>
            <person name="Putnam N."/>
            <person name="Rokas A."/>
            <person name="Wright K.J."/>
            <person name="Zuzow R."/>
            <person name="Dirks W."/>
            <person name="Good M."/>
            <person name="Goodstein D."/>
            <person name="Lemons D."/>
            <person name="Li W."/>
            <person name="Lyons J.B."/>
            <person name="Morris A."/>
            <person name="Nichols S."/>
            <person name="Richter D.J."/>
            <person name="Salamov A."/>
            <person name="Bork P."/>
            <person name="Lim W.A."/>
            <person name="Manning G."/>
            <person name="Miller W.T."/>
            <person name="McGinnis W."/>
            <person name="Shapiro H."/>
            <person name="Tjian R."/>
            <person name="Grigoriev I.V."/>
            <person name="Rokhsar D."/>
        </authorList>
    </citation>
    <scope>NUCLEOTIDE SEQUENCE [LARGE SCALE GENOMIC DNA]</scope>
    <source>
        <strain evidence="4">MX1 / ATCC 50154</strain>
    </source>
</reference>
<name>A9UZR5_MONBE</name>
<dbReference type="eggNOG" id="KOG2709">
    <property type="taxonomic scope" value="Eukaryota"/>
</dbReference>
<dbReference type="GO" id="GO:0005886">
    <property type="term" value="C:plasma membrane"/>
    <property type="evidence" value="ECO:0000318"/>
    <property type="project" value="GO_Central"/>
</dbReference>
<dbReference type="InterPro" id="IPR045036">
    <property type="entry name" value="Spartin-like"/>
</dbReference>
<feature type="compositionally biased region" description="Pro residues" evidence="1">
    <location>
        <begin position="518"/>
        <end position="529"/>
    </location>
</feature>
<dbReference type="GO" id="GO:0051301">
    <property type="term" value="P:cell division"/>
    <property type="evidence" value="ECO:0000318"/>
    <property type="project" value="GO_Central"/>
</dbReference>
<dbReference type="Proteomes" id="UP000001357">
    <property type="component" value="Unassembled WGS sequence"/>
</dbReference>
<evidence type="ECO:0000313" key="4">
    <source>
        <dbReference type="Proteomes" id="UP000001357"/>
    </source>
</evidence>
<protein>
    <recommendedName>
        <fullName evidence="2">Senescence domain-containing protein</fullName>
    </recommendedName>
</protein>
<dbReference type="GeneID" id="5891165"/>
<evidence type="ECO:0000313" key="3">
    <source>
        <dbReference type="EMBL" id="EDQ89415.1"/>
    </source>
</evidence>
<feature type="domain" description="Senescence" evidence="2">
    <location>
        <begin position="298"/>
        <end position="484"/>
    </location>
</feature>
<evidence type="ECO:0000259" key="2">
    <source>
        <dbReference type="Pfam" id="PF06911"/>
    </source>
</evidence>
<dbReference type="EMBL" id="CH991551">
    <property type="protein sequence ID" value="EDQ89415.1"/>
    <property type="molecule type" value="Genomic_DNA"/>
</dbReference>
<dbReference type="KEGG" id="mbr:MONBRDRAFT_25550"/>
<dbReference type="AlphaFoldDB" id="A9UZR5"/>
<dbReference type="STRING" id="81824.A9UZR5"/>
<dbReference type="InterPro" id="IPR009686">
    <property type="entry name" value="Senescence/spartin_C"/>
</dbReference>
<dbReference type="PANTHER" id="PTHR21068:SF43">
    <property type="entry name" value="SPARTIN"/>
    <property type="match status" value="1"/>
</dbReference>
<accession>A9UZR5</accession>
<dbReference type="InParanoid" id="A9UZR5"/>
<feature type="region of interest" description="Disordered" evidence="1">
    <location>
        <begin position="491"/>
        <end position="529"/>
    </location>
</feature>
<keyword evidence="4" id="KW-1185">Reference proteome</keyword>
<sequence length="529" mass="57844">MDEIDALAQVQEYLRRGSEVFGQAEAELKREQYEHAHTMFSKALVDFERGCDMLAALESASLDKAQIQLRDTLQAQLDTHRKQSKNYLQELEDQHSMNTNLTERGPWFISNTSSPWNPVPRVMTVTKRASSSSDSRTRKPTSCHLRAPTWFSSTLRAISWSFLCTANLSSSAVNGFIRSWMNSLLCVYNLAFTSSPAASEFCSAMFVGYRGHTFHKQRAIEGESVENSAVGVVLSADLSPPLIKQFETILENQTTFCKKTPDADDDEILELSTSAVEREEALAEAEAPADGWENTVSRWLISGAHTVADVIRTAAHIGGAMIRSGGESIRARLTHSDGNLHIDPRVQASVATLKGATATTYRVTAYTVDKVFWLAERSAKAVSPYVLRFVGTGSGKGNGLTGKVVHVAKSGGVGALTILAGLEDAALVLTKELADESTSTVRHRYGDEAAELARDSLETVSNSAKAYTTFRRLGRKALTRHAVKKTAAEVLREHEGTMKQSASNPGPTQEQRHMASLLPPPPPRSPYQA</sequence>
<evidence type="ECO:0000256" key="1">
    <source>
        <dbReference type="SAM" id="MobiDB-lite"/>
    </source>
</evidence>
<dbReference type="RefSeq" id="XP_001745991.1">
    <property type="nucleotide sequence ID" value="XM_001745939.1"/>
</dbReference>
<organism evidence="3 4">
    <name type="scientific">Monosiga brevicollis</name>
    <name type="common">Choanoflagellate</name>
    <dbReference type="NCBI Taxonomy" id="81824"/>
    <lineage>
        <taxon>Eukaryota</taxon>
        <taxon>Choanoflagellata</taxon>
        <taxon>Craspedida</taxon>
        <taxon>Salpingoecidae</taxon>
        <taxon>Monosiga</taxon>
    </lineage>
</organism>
<proteinExistence type="predicted"/>
<dbReference type="Pfam" id="PF06911">
    <property type="entry name" value="Senescence"/>
    <property type="match status" value="1"/>
</dbReference>
<gene>
    <name evidence="3" type="ORF">MONBRDRAFT_25550</name>
</gene>